<proteinExistence type="predicted"/>
<organism evidence="1 2">
    <name type="scientific">Paraburkholderia steynii</name>
    <dbReference type="NCBI Taxonomy" id="1245441"/>
    <lineage>
        <taxon>Bacteria</taxon>
        <taxon>Pseudomonadati</taxon>
        <taxon>Pseudomonadota</taxon>
        <taxon>Betaproteobacteria</taxon>
        <taxon>Burkholderiales</taxon>
        <taxon>Burkholderiaceae</taxon>
        <taxon>Paraburkholderia</taxon>
    </lineage>
</organism>
<sequence length="153" mass="17329">MSNHHVASTPVPYTHSFRIELTLENGKAEVSAIQHVAMRAQASRPMPRPDEQSGVWVELVDESGHVLYWRSLRMPHMDSVEVFDDEQTGKIIRVPQDRKRVKLDVILPDLPNAAEVILFGAENLSEVRKSSVPLLRVSIPDLRRKAITPPRQP</sequence>
<accession>A0A7Z7FNW3</accession>
<dbReference type="Proteomes" id="UP000198900">
    <property type="component" value="Unassembled WGS sequence"/>
</dbReference>
<keyword evidence="2" id="KW-1185">Reference proteome</keyword>
<comment type="caution">
    <text evidence="1">The sequence shown here is derived from an EMBL/GenBank/DDBJ whole genome shotgun (WGS) entry which is preliminary data.</text>
</comment>
<dbReference type="EMBL" id="FNDI01000053">
    <property type="protein sequence ID" value="SDJ46855.1"/>
    <property type="molecule type" value="Genomic_DNA"/>
</dbReference>
<name>A0A7Z7FNW3_9BURK</name>
<dbReference type="AlphaFoldDB" id="A0A7Z7FNW3"/>
<dbReference type="RefSeq" id="WP_143036690.1">
    <property type="nucleotide sequence ID" value="NZ_FNDI01000053.1"/>
</dbReference>
<gene>
    <name evidence="1" type="ORF">SAMN04487926_1534</name>
</gene>
<evidence type="ECO:0000313" key="1">
    <source>
        <dbReference type="EMBL" id="SDJ46855.1"/>
    </source>
</evidence>
<protein>
    <submittedName>
        <fullName evidence="1">Uncharacterized protein</fullName>
    </submittedName>
</protein>
<evidence type="ECO:0000313" key="2">
    <source>
        <dbReference type="Proteomes" id="UP000198900"/>
    </source>
</evidence>
<reference evidence="1" key="1">
    <citation type="submission" date="2016-10" db="EMBL/GenBank/DDBJ databases">
        <authorList>
            <person name="Varghese N."/>
            <person name="Submissions S."/>
        </authorList>
    </citation>
    <scope>NUCLEOTIDE SEQUENCE [LARGE SCALE GENOMIC DNA]</scope>
    <source>
        <strain evidence="1">YR281</strain>
    </source>
</reference>